<proteinExistence type="inferred from homology"/>
<dbReference type="PANTHER" id="PTHR35042:SF1">
    <property type="entry name" value="DUF1772-DOMAIN-CONTAINING PROTEIN"/>
    <property type="match status" value="1"/>
</dbReference>
<dbReference type="InParanoid" id="K2S1H3"/>
<evidence type="ECO:0000256" key="3">
    <source>
        <dbReference type="ARBA" id="ARBA00022989"/>
    </source>
</evidence>
<dbReference type="Proteomes" id="UP000007129">
    <property type="component" value="Unassembled WGS sequence"/>
</dbReference>
<evidence type="ECO:0000256" key="6">
    <source>
        <dbReference type="SAM" id="Phobius"/>
    </source>
</evidence>
<evidence type="ECO:0000313" key="7">
    <source>
        <dbReference type="EMBL" id="EKG16359.1"/>
    </source>
</evidence>
<dbReference type="PANTHER" id="PTHR35042">
    <property type="entry name" value="ANTHRONE OXYGENASE ENCC"/>
    <property type="match status" value="1"/>
</dbReference>
<dbReference type="eggNOG" id="ENOG502SUYJ">
    <property type="taxonomic scope" value="Eukaryota"/>
</dbReference>
<comment type="subcellular location">
    <subcellularLocation>
        <location evidence="1">Membrane</location>
        <topology evidence="1">Multi-pass membrane protein</topology>
    </subcellularLocation>
</comment>
<keyword evidence="3 6" id="KW-1133">Transmembrane helix</keyword>
<dbReference type="AlphaFoldDB" id="K2S1H3"/>
<protein>
    <submittedName>
        <fullName evidence="7">Peptidase S9/S15</fullName>
    </submittedName>
</protein>
<gene>
    <name evidence="7" type="ORF">MPH_06423</name>
</gene>
<organism evidence="7 8">
    <name type="scientific">Macrophomina phaseolina (strain MS6)</name>
    <name type="common">Charcoal rot fungus</name>
    <dbReference type="NCBI Taxonomy" id="1126212"/>
    <lineage>
        <taxon>Eukaryota</taxon>
        <taxon>Fungi</taxon>
        <taxon>Dikarya</taxon>
        <taxon>Ascomycota</taxon>
        <taxon>Pezizomycotina</taxon>
        <taxon>Dothideomycetes</taxon>
        <taxon>Dothideomycetes incertae sedis</taxon>
        <taxon>Botryosphaeriales</taxon>
        <taxon>Botryosphaeriaceae</taxon>
        <taxon>Macrophomina</taxon>
    </lineage>
</organism>
<keyword evidence="2 6" id="KW-0812">Transmembrane</keyword>
<dbReference type="Pfam" id="PF08592">
    <property type="entry name" value="Anthrone_oxy"/>
    <property type="match status" value="1"/>
</dbReference>
<dbReference type="InterPro" id="IPR013901">
    <property type="entry name" value="Anthrone_oxy"/>
</dbReference>
<dbReference type="VEuPathDB" id="FungiDB:MPH_06423"/>
<keyword evidence="4 6" id="KW-0472">Membrane</keyword>
<evidence type="ECO:0000256" key="1">
    <source>
        <dbReference type="ARBA" id="ARBA00004141"/>
    </source>
</evidence>
<dbReference type="GO" id="GO:0016020">
    <property type="term" value="C:membrane"/>
    <property type="evidence" value="ECO:0007669"/>
    <property type="project" value="UniProtKB-SubCell"/>
</dbReference>
<accession>K2S1H3</accession>
<name>K2S1H3_MACPH</name>
<feature type="transmembrane region" description="Helical" evidence="6">
    <location>
        <begin position="61"/>
        <end position="79"/>
    </location>
</feature>
<dbReference type="OrthoDB" id="5954308at2759"/>
<dbReference type="HOGENOM" id="CLU_105974_2_0_1"/>
<evidence type="ECO:0000256" key="2">
    <source>
        <dbReference type="ARBA" id="ARBA00022692"/>
    </source>
</evidence>
<reference evidence="7 8" key="1">
    <citation type="journal article" date="2012" name="BMC Genomics">
        <title>Tools to kill: Genome of one of the most destructive plant pathogenic fungi Macrophomina phaseolina.</title>
        <authorList>
            <person name="Islam M.S."/>
            <person name="Haque M.S."/>
            <person name="Islam M.M."/>
            <person name="Emdad E.M."/>
            <person name="Halim A."/>
            <person name="Hossen Q.M.M."/>
            <person name="Hossain M.Z."/>
            <person name="Ahmed B."/>
            <person name="Rahim S."/>
            <person name="Rahman M.S."/>
            <person name="Alam M.M."/>
            <person name="Hou S."/>
            <person name="Wan X."/>
            <person name="Saito J.A."/>
            <person name="Alam M."/>
        </authorList>
    </citation>
    <scope>NUCLEOTIDE SEQUENCE [LARGE SCALE GENOMIC DNA]</scope>
    <source>
        <strain evidence="7 8">MS6</strain>
    </source>
</reference>
<evidence type="ECO:0000256" key="4">
    <source>
        <dbReference type="ARBA" id="ARBA00023136"/>
    </source>
</evidence>
<evidence type="ECO:0000256" key="5">
    <source>
        <dbReference type="ARBA" id="ARBA00034313"/>
    </source>
</evidence>
<sequence length="198" mass="20876">MASSVHVAQFVGITASMFAAGQTATYSTAVVPSLLRPEAVSPDDERRLIAHWRTAYVTGAYLNPPPLILSALSFAYLAYAARPSRLLCTLYAAAAIVVPAVLPVHTFTLMRPYLGALCLRAEKLAGPGEGAVAERLGKDEPATVATEAKYSTAELVRLFSLHNAYRSVTAFVGAAVGLWAALAHARVLGAGQLVHTLT</sequence>
<feature type="transmembrane region" description="Helical" evidence="6">
    <location>
        <begin position="86"/>
        <end position="104"/>
    </location>
</feature>
<evidence type="ECO:0000313" key="8">
    <source>
        <dbReference type="Proteomes" id="UP000007129"/>
    </source>
</evidence>
<comment type="caution">
    <text evidence="7">The sequence shown here is derived from an EMBL/GenBank/DDBJ whole genome shotgun (WGS) entry which is preliminary data.</text>
</comment>
<dbReference type="EMBL" id="AHHD01000274">
    <property type="protein sequence ID" value="EKG16359.1"/>
    <property type="molecule type" value="Genomic_DNA"/>
</dbReference>
<feature type="transmembrane region" description="Helical" evidence="6">
    <location>
        <begin position="164"/>
        <end position="182"/>
    </location>
</feature>
<comment type="similarity">
    <text evidence="5">Belongs to the anthrone oxygenase family.</text>
</comment>